<dbReference type="InterPro" id="IPR000551">
    <property type="entry name" value="MerR-type_HTH_dom"/>
</dbReference>
<evidence type="ECO:0000256" key="1">
    <source>
        <dbReference type="ARBA" id="ARBA00023125"/>
    </source>
</evidence>
<keyword evidence="1" id="KW-0238">DNA-binding</keyword>
<evidence type="ECO:0000256" key="2">
    <source>
        <dbReference type="SAM" id="Coils"/>
    </source>
</evidence>
<dbReference type="PROSITE" id="PS50937">
    <property type="entry name" value="HTH_MERR_2"/>
    <property type="match status" value="1"/>
</dbReference>
<dbReference type="Gene3D" id="3.20.80.10">
    <property type="entry name" value="Regulatory factor, effector binding domain"/>
    <property type="match status" value="1"/>
</dbReference>
<dbReference type="Proteomes" id="UP000680750">
    <property type="component" value="Chromosome"/>
</dbReference>
<reference evidence="4" key="1">
    <citation type="submission" date="2020-08" db="EMBL/GenBank/DDBJ databases">
        <title>Whole genome shotgun sequence of Actinocatenispora sera NBRC 101916.</title>
        <authorList>
            <person name="Komaki H."/>
            <person name="Tamura T."/>
        </authorList>
    </citation>
    <scope>NUCLEOTIDE SEQUENCE</scope>
    <source>
        <strain evidence="4">NBRC 101916</strain>
    </source>
</reference>
<dbReference type="InterPro" id="IPR010499">
    <property type="entry name" value="AraC_E-bd"/>
</dbReference>
<dbReference type="AlphaFoldDB" id="A0A810L2E2"/>
<dbReference type="PANTHER" id="PTHR30204">
    <property type="entry name" value="REDOX-CYCLING DRUG-SENSING TRANSCRIPTIONAL ACTIVATOR SOXR"/>
    <property type="match status" value="1"/>
</dbReference>
<organism evidence="4 5">
    <name type="scientific">Actinocatenispora sera</name>
    <dbReference type="NCBI Taxonomy" id="390989"/>
    <lineage>
        <taxon>Bacteria</taxon>
        <taxon>Bacillati</taxon>
        <taxon>Actinomycetota</taxon>
        <taxon>Actinomycetes</taxon>
        <taxon>Micromonosporales</taxon>
        <taxon>Micromonosporaceae</taxon>
        <taxon>Actinocatenispora</taxon>
    </lineage>
</organism>
<keyword evidence="2" id="KW-0175">Coiled coil</keyword>
<dbReference type="InterPro" id="IPR011256">
    <property type="entry name" value="Reg_factor_effector_dom_sf"/>
</dbReference>
<dbReference type="CDD" id="cd01107">
    <property type="entry name" value="HTH_BmrR"/>
    <property type="match status" value="1"/>
</dbReference>
<dbReference type="Pfam" id="PF06445">
    <property type="entry name" value="GyrI-like"/>
    <property type="match status" value="1"/>
</dbReference>
<dbReference type="KEGG" id="aser:Asera_29200"/>
<dbReference type="SMART" id="SM00422">
    <property type="entry name" value="HTH_MERR"/>
    <property type="match status" value="1"/>
</dbReference>
<feature type="domain" description="HTH merR-type" evidence="3">
    <location>
        <begin position="7"/>
        <end position="77"/>
    </location>
</feature>
<feature type="coiled-coil region" evidence="2">
    <location>
        <begin position="84"/>
        <end position="111"/>
    </location>
</feature>
<name>A0A810L2E2_9ACTN</name>
<protein>
    <submittedName>
        <fullName evidence="4">MerR family transcriptional regulator</fullName>
    </submittedName>
</protein>
<dbReference type="EMBL" id="AP023354">
    <property type="protein sequence ID" value="BCJ28812.1"/>
    <property type="molecule type" value="Genomic_DNA"/>
</dbReference>
<dbReference type="GO" id="GO:0003700">
    <property type="term" value="F:DNA-binding transcription factor activity"/>
    <property type="evidence" value="ECO:0007669"/>
    <property type="project" value="InterPro"/>
</dbReference>
<dbReference type="SMART" id="SM00871">
    <property type="entry name" value="AraC_E_bind"/>
    <property type="match status" value="1"/>
</dbReference>
<accession>A0A810L2E2</accession>
<dbReference type="SUPFAM" id="SSF46955">
    <property type="entry name" value="Putative DNA-binding domain"/>
    <property type="match status" value="1"/>
</dbReference>
<proteinExistence type="predicted"/>
<dbReference type="Gene3D" id="1.10.1660.10">
    <property type="match status" value="1"/>
</dbReference>
<sequence length="272" mass="29278">MVAMDGYLSIGDFSRATHLTIKMLRHYHQLGLLVPAEVDRRTGYRRYAADQLPSAQVIARFRELGMPLDQIGRLLATADPRDRNERITAHLRQVEDELERTRHTVAGLRSMLAGPTDQTGNVRLRRIPAVRAAAITEVVNAGDAVAWLQGAVGELTAILAAQRVSPTGPAGGIYADEVFTRHRGRATIFVPCAAGIQPIGRVTAHLVPPAEVAVMTHCGPPTEVAGTYAALAGYVARHAVPVAGPIREYYLVGQRDTADPRSGVPKSAGRCS</sequence>
<evidence type="ECO:0000313" key="5">
    <source>
        <dbReference type="Proteomes" id="UP000680750"/>
    </source>
</evidence>
<dbReference type="InterPro" id="IPR047057">
    <property type="entry name" value="MerR_fam"/>
</dbReference>
<dbReference type="InterPro" id="IPR029442">
    <property type="entry name" value="GyrI-like"/>
</dbReference>
<dbReference type="GO" id="GO:0003677">
    <property type="term" value="F:DNA binding"/>
    <property type="evidence" value="ECO:0007669"/>
    <property type="project" value="UniProtKB-KW"/>
</dbReference>
<dbReference type="SUPFAM" id="SSF55136">
    <property type="entry name" value="Probable bacterial effector-binding domain"/>
    <property type="match status" value="1"/>
</dbReference>
<evidence type="ECO:0000259" key="3">
    <source>
        <dbReference type="PROSITE" id="PS50937"/>
    </source>
</evidence>
<dbReference type="PANTHER" id="PTHR30204:SF97">
    <property type="entry name" value="MERR FAMILY REGULATORY PROTEIN"/>
    <property type="match status" value="1"/>
</dbReference>
<gene>
    <name evidence="4" type="ORF">Asera_29200</name>
</gene>
<dbReference type="Pfam" id="PF13411">
    <property type="entry name" value="MerR_1"/>
    <property type="match status" value="1"/>
</dbReference>
<keyword evidence="5" id="KW-1185">Reference proteome</keyword>
<evidence type="ECO:0000313" key="4">
    <source>
        <dbReference type="EMBL" id="BCJ28812.1"/>
    </source>
</evidence>
<dbReference type="InterPro" id="IPR009061">
    <property type="entry name" value="DNA-bd_dom_put_sf"/>
</dbReference>